<reference evidence="9 10" key="1">
    <citation type="submission" date="2018-06" db="EMBL/GenBank/DDBJ databases">
        <authorList>
            <consortium name="Pathogen Informatics"/>
            <person name="Doyle S."/>
        </authorList>
    </citation>
    <scope>NUCLEOTIDE SEQUENCE [LARGE SCALE GENOMIC DNA]</scope>
    <source>
        <strain evidence="10">ATCC 11859 / DSM 33 / NCIB 8841 / NCTC 4822</strain>
    </source>
</reference>
<feature type="coiled-coil region" evidence="5">
    <location>
        <begin position="468"/>
        <end position="495"/>
    </location>
</feature>
<comment type="function">
    <text evidence="4">This protein is involved in the repair of mismatches in DNA. It is required for dam-dependent methyl-directed DNA mismatch repair. May act as a 'molecular matchmaker', a protein that promotes the formation of a stable complex between two or more DNA-binding proteins in an ATP-dependent manner without itself being part of a final effector complex.</text>
</comment>
<dbReference type="EMBL" id="UGYZ01000002">
    <property type="protein sequence ID" value="SUJ01412.1"/>
    <property type="molecule type" value="Genomic_DNA"/>
</dbReference>
<dbReference type="InterPro" id="IPR013507">
    <property type="entry name" value="DNA_mismatch_S5_2-like"/>
</dbReference>
<proteinExistence type="inferred from homology"/>
<keyword evidence="2 4" id="KW-0227">DNA damage</keyword>
<evidence type="ECO:0000313" key="9">
    <source>
        <dbReference type="EMBL" id="SUJ01412.1"/>
    </source>
</evidence>
<dbReference type="Gene3D" id="3.30.1370.100">
    <property type="entry name" value="MutL, C-terminal domain, regulatory subdomain"/>
    <property type="match status" value="1"/>
</dbReference>
<dbReference type="PANTHER" id="PTHR10073">
    <property type="entry name" value="DNA MISMATCH REPAIR PROTEIN MLH, PMS, MUTL"/>
    <property type="match status" value="1"/>
</dbReference>
<dbReference type="CDD" id="cd16926">
    <property type="entry name" value="HATPase_MutL-MLH-PMS-like"/>
    <property type="match status" value="1"/>
</dbReference>
<comment type="similarity">
    <text evidence="1 4">Belongs to the DNA mismatch repair MutL/HexB family.</text>
</comment>
<dbReference type="InterPro" id="IPR014790">
    <property type="entry name" value="MutL_C"/>
</dbReference>
<keyword evidence="5" id="KW-0175">Coiled coil</keyword>
<feature type="compositionally biased region" description="Polar residues" evidence="6">
    <location>
        <begin position="382"/>
        <end position="392"/>
    </location>
</feature>
<dbReference type="Gene3D" id="3.30.230.10">
    <property type="match status" value="1"/>
</dbReference>
<dbReference type="GO" id="GO:0032300">
    <property type="term" value="C:mismatch repair complex"/>
    <property type="evidence" value="ECO:0007669"/>
    <property type="project" value="InterPro"/>
</dbReference>
<sequence>MNIIKVMDDMLSNKIAAGEVVERPASIVKELVENAIDADSTVIEIALEEAGLQKIRVTDNGKGMSEQDAVRAFERHATSKISNEHDLFRIRTLGFRGEALASIASVSKIDLWTSDGESTGTEVHIDGGQLIKHEKAAFRKGTDMTVSQLFFNTPARLKYMKTIQTELGHTIGLVNRLALSHPNIAFKLTHHSQTLLQTTGSGDQLRVISDIYGMAVARKMVPFKGENADYAIHGFVTLPEMTRASRNYMTTVVNGRWIQSHAINRVILDAFHTFLPIGRFPIAVINIDGDPFLTDVNVHPSKQQIRMSKESELLTLIQETIQQAVRGKVTIPGAVKKEVPKQNSEQTSLWAQNEKQEIEKNTEPVPTSTIERKAYQPPSVPSIPSSTATTPLPKQEPIYNKTEKVEHAEDEWVVQESEEPVVSENEQYEEPVISSTKQFPMLFPVGQVHGTYIIAQNEDGFYMIDQHAAQERIKYEFFRDKLKQAENEERQLLLLPLQFHYSTDEKVKIEENKQVLEDVGIYLEEFGPTSYIVREFPTWFPTGEETAIIEEIIEQVLHTRKVDIGKLREEAAIMMSCKRSIKANHHLTLRDMEILLKDLGEAENPFTCPHGRPVLIHFTTYEIEKMFKRVM</sequence>
<evidence type="ECO:0000313" key="10">
    <source>
        <dbReference type="Proteomes" id="UP000254519"/>
    </source>
</evidence>
<evidence type="ECO:0000256" key="5">
    <source>
        <dbReference type="SAM" id="Coils"/>
    </source>
</evidence>
<dbReference type="PANTHER" id="PTHR10073:SF12">
    <property type="entry name" value="DNA MISMATCH REPAIR PROTEIN MLH1"/>
    <property type="match status" value="1"/>
</dbReference>
<dbReference type="PROSITE" id="PS00058">
    <property type="entry name" value="DNA_MISMATCH_REPAIR_1"/>
    <property type="match status" value="1"/>
</dbReference>
<feature type="domain" description="MutL C-terminal dimerisation" evidence="7">
    <location>
        <begin position="444"/>
        <end position="587"/>
    </location>
</feature>
<dbReference type="OrthoDB" id="9763467at2"/>
<dbReference type="InterPro" id="IPR037198">
    <property type="entry name" value="MutL_C_sf"/>
</dbReference>
<dbReference type="Pfam" id="PF01119">
    <property type="entry name" value="DNA_mis_repair"/>
    <property type="match status" value="1"/>
</dbReference>
<protein>
    <recommendedName>
        <fullName evidence="4">DNA mismatch repair protein MutL</fullName>
    </recommendedName>
</protein>
<dbReference type="InterPro" id="IPR038973">
    <property type="entry name" value="MutL/Mlh/Pms-like"/>
</dbReference>
<gene>
    <name evidence="4 9" type="primary">mutL</name>
    <name evidence="9" type="ORF">NCTC4822_01122</name>
</gene>
<dbReference type="InterPro" id="IPR014762">
    <property type="entry name" value="DNA_mismatch_repair_CS"/>
</dbReference>
<accession>A0A380BHF3</accession>
<dbReference type="InterPro" id="IPR042120">
    <property type="entry name" value="MutL_C_dimsub"/>
</dbReference>
<evidence type="ECO:0000256" key="3">
    <source>
        <dbReference type="ARBA" id="ARBA00023204"/>
    </source>
</evidence>
<feature type="domain" description="DNA mismatch repair protein S5" evidence="8">
    <location>
        <begin position="208"/>
        <end position="326"/>
    </location>
</feature>
<dbReference type="InterPro" id="IPR014721">
    <property type="entry name" value="Ribsml_uS5_D2-typ_fold_subgr"/>
</dbReference>
<dbReference type="GO" id="GO:0006298">
    <property type="term" value="P:mismatch repair"/>
    <property type="evidence" value="ECO:0007669"/>
    <property type="project" value="UniProtKB-UniRule"/>
</dbReference>
<dbReference type="SMART" id="SM00853">
    <property type="entry name" value="MutL_C"/>
    <property type="match status" value="1"/>
</dbReference>
<feature type="region of interest" description="Disordered" evidence="6">
    <location>
        <begin position="336"/>
        <end position="426"/>
    </location>
</feature>
<dbReference type="HAMAP" id="MF_00149">
    <property type="entry name" value="DNA_mis_repair"/>
    <property type="match status" value="1"/>
</dbReference>
<dbReference type="InterPro" id="IPR020667">
    <property type="entry name" value="DNA_mismatch_repair_MutL"/>
</dbReference>
<dbReference type="SUPFAM" id="SSF118116">
    <property type="entry name" value="DNA mismatch repair protein MutL"/>
    <property type="match status" value="1"/>
</dbReference>
<keyword evidence="3 4" id="KW-0234">DNA repair</keyword>
<dbReference type="InterPro" id="IPR002099">
    <property type="entry name" value="MutL/Mlh/PMS"/>
</dbReference>
<dbReference type="GO" id="GO:0140664">
    <property type="term" value="F:ATP-dependent DNA damage sensor activity"/>
    <property type="evidence" value="ECO:0007669"/>
    <property type="project" value="InterPro"/>
</dbReference>
<evidence type="ECO:0000256" key="1">
    <source>
        <dbReference type="ARBA" id="ARBA00006082"/>
    </source>
</evidence>
<feature type="compositionally biased region" description="Acidic residues" evidence="6">
    <location>
        <begin position="408"/>
        <end position="426"/>
    </location>
</feature>
<name>A0A380BHF3_SPOPA</name>
<organism evidence="9 10">
    <name type="scientific">Sporosarcina pasteurii</name>
    <name type="common">Bacillus pasteurii</name>
    <dbReference type="NCBI Taxonomy" id="1474"/>
    <lineage>
        <taxon>Bacteria</taxon>
        <taxon>Bacillati</taxon>
        <taxon>Bacillota</taxon>
        <taxon>Bacilli</taxon>
        <taxon>Bacillales</taxon>
        <taxon>Caryophanaceae</taxon>
        <taxon>Sporosarcina</taxon>
    </lineage>
</organism>
<evidence type="ECO:0000256" key="4">
    <source>
        <dbReference type="HAMAP-Rule" id="MF_00149"/>
    </source>
</evidence>
<evidence type="ECO:0000256" key="6">
    <source>
        <dbReference type="SAM" id="MobiDB-lite"/>
    </source>
</evidence>
<evidence type="ECO:0000259" key="7">
    <source>
        <dbReference type="SMART" id="SM00853"/>
    </source>
</evidence>
<keyword evidence="10" id="KW-1185">Reference proteome</keyword>
<dbReference type="Gene3D" id="3.30.1540.20">
    <property type="entry name" value="MutL, C-terminal domain, dimerisation subdomain"/>
    <property type="match status" value="1"/>
</dbReference>
<dbReference type="FunFam" id="3.30.565.10:FF:000003">
    <property type="entry name" value="DNA mismatch repair endonuclease MutL"/>
    <property type="match status" value="1"/>
</dbReference>
<dbReference type="GO" id="GO:0005524">
    <property type="term" value="F:ATP binding"/>
    <property type="evidence" value="ECO:0007669"/>
    <property type="project" value="InterPro"/>
</dbReference>
<dbReference type="InterPro" id="IPR020568">
    <property type="entry name" value="Ribosomal_Su5_D2-typ_SF"/>
</dbReference>
<dbReference type="SUPFAM" id="SSF55874">
    <property type="entry name" value="ATPase domain of HSP90 chaperone/DNA topoisomerase II/histidine kinase"/>
    <property type="match status" value="1"/>
</dbReference>
<dbReference type="SMART" id="SM01340">
    <property type="entry name" value="DNA_mis_repair"/>
    <property type="match status" value="1"/>
</dbReference>
<dbReference type="GO" id="GO:0030983">
    <property type="term" value="F:mismatched DNA binding"/>
    <property type="evidence" value="ECO:0007669"/>
    <property type="project" value="InterPro"/>
</dbReference>
<dbReference type="NCBIfam" id="NF000950">
    <property type="entry name" value="PRK00095.1-3"/>
    <property type="match status" value="1"/>
</dbReference>
<dbReference type="SUPFAM" id="SSF54211">
    <property type="entry name" value="Ribosomal protein S5 domain 2-like"/>
    <property type="match status" value="1"/>
</dbReference>
<dbReference type="GO" id="GO:0016887">
    <property type="term" value="F:ATP hydrolysis activity"/>
    <property type="evidence" value="ECO:0007669"/>
    <property type="project" value="InterPro"/>
</dbReference>
<dbReference type="InterPro" id="IPR042121">
    <property type="entry name" value="MutL_C_regsub"/>
</dbReference>
<dbReference type="RefSeq" id="WP_115360528.1">
    <property type="nucleotide sequence ID" value="NZ_CP038012.1"/>
</dbReference>
<dbReference type="Gene3D" id="3.30.565.10">
    <property type="entry name" value="Histidine kinase-like ATPase, C-terminal domain"/>
    <property type="match status" value="1"/>
</dbReference>
<evidence type="ECO:0000259" key="8">
    <source>
        <dbReference type="SMART" id="SM01340"/>
    </source>
</evidence>
<dbReference type="AlphaFoldDB" id="A0A380BHF3"/>
<dbReference type="Pfam" id="PF13589">
    <property type="entry name" value="HATPase_c_3"/>
    <property type="match status" value="1"/>
</dbReference>
<dbReference type="NCBIfam" id="TIGR00585">
    <property type="entry name" value="mutl"/>
    <property type="match status" value="1"/>
</dbReference>
<dbReference type="InterPro" id="IPR036890">
    <property type="entry name" value="HATPase_C_sf"/>
</dbReference>
<dbReference type="CDD" id="cd00782">
    <property type="entry name" value="MutL_Trans"/>
    <property type="match status" value="1"/>
</dbReference>
<feature type="compositionally biased region" description="Polar residues" evidence="6">
    <location>
        <begin position="341"/>
        <end position="353"/>
    </location>
</feature>
<dbReference type="FunFam" id="3.30.1370.100:FF:000004">
    <property type="entry name" value="DNA mismatch repair endonuclease MutL"/>
    <property type="match status" value="1"/>
</dbReference>
<evidence type="ECO:0000256" key="2">
    <source>
        <dbReference type="ARBA" id="ARBA00022763"/>
    </source>
</evidence>
<dbReference type="Proteomes" id="UP000254519">
    <property type="component" value="Unassembled WGS sequence"/>
</dbReference>
<dbReference type="Pfam" id="PF08676">
    <property type="entry name" value="MutL_C"/>
    <property type="match status" value="1"/>
</dbReference>